<gene>
    <name evidence="5" type="ORF">O3M35_010059</name>
</gene>
<evidence type="ECO:0000256" key="1">
    <source>
        <dbReference type="ARBA" id="ARBA00022729"/>
    </source>
</evidence>
<dbReference type="InterPro" id="IPR010562">
    <property type="entry name" value="Haemolymph_juvenile_hormone-bd"/>
</dbReference>
<protein>
    <submittedName>
        <fullName evidence="5">Uncharacterized protein</fullName>
    </submittedName>
</protein>
<proteinExistence type="inferred from homology"/>
<feature type="signal peptide" evidence="4">
    <location>
        <begin position="1"/>
        <end position="22"/>
    </location>
</feature>
<dbReference type="Proteomes" id="UP001461498">
    <property type="component" value="Unassembled WGS sequence"/>
</dbReference>
<name>A0AAW1D5A2_9HEMI</name>
<comment type="similarity">
    <text evidence="3">Belongs to the TO family.</text>
</comment>
<dbReference type="SMART" id="SM00700">
    <property type="entry name" value="JHBP"/>
    <property type="match status" value="1"/>
</dbReference>
<sequence length="262" mass="30097">MFSEKMTAYEFVVILMLALALCSNGAKRKPATNYFSICDEKDPKLLNDCIKSTMMEIKPIIAKGIPELGVQPAEPMIIERIEMSDGQNNFRFKQILTDLKVYGLTNYEVIEFSADFKNLTFHTVLLQKQINFDGNYEMDGQILVIPVKGHGQVIYNFTDITVTFDSTMEIYNENGVDYIKIKKSKMDLNPKKGHSYFTNLFNGDKRLGDATNKFLNNNWRDAFEAVRTLPEEAFAEVLTAYANNVYTKFPLKELFPSYEYLL</sequence>
<dbReference type="FunFam" id="3.15.10.30:FF:000001">
    <property type="entry name" value="Takeout-like protein 1"/>
    <property type="match status" value="1"/>
</dbReference>
<evidence type="ECO:0000256" key="2">
    <source>
        <dbReference type="ARBA" id="ARBA00023108"/>
    </source>
</evidence>
<feature type="chain" id="PRO_5043676715" evidence="4">
    <location>
        <begin position="23"/>
        <end position="262"/>
    </location>
</feature>
<dbReference type="GO" id="GO:0007623">
    <property type="term" value="P:circadian rhythm"/>
    <property type="evidence" value="ECO:0007669"/>
    <property type="project" value="UniProtKB-ARBA"/>
</dbReference>
<dbReference type="AlphaFoldDB" id="A0AAW1D5A2"/>
<evidence type="ECO:0000313" key="5">
    <source>
        <dbReference type="EMBL" id="KAK9503520.1"/>
    </source>
</evidence>
<dbReference type="Pfam" id="PF06585">
    <property type="entry name" value="JHBP"/>
    <property type="match status" value="1"/>
</dbReference>
<evidence type="ECO:0000256" key="4">
    <source>
        <dbReference type="SAM" id="SignalP"/>
    </source>
</evidence>
<keyword evidence="2" id="KW-0090">Biological rhythms</keyword>
<dbReference type="InterPro" id="IPR038606">
    <property type="entry name" value="To_sf"/>
</dbReference>
<dbReference type="PANTHER" id="PTHR11008:SF32">
    <property type="entry name" value="CIRCADIAN CLOCK-CONTROLLED PROTEIN DAYWAKE-RELATED"/>
    <property type="match status" value="1"/>
</dbReference>
<comment type="caution">
    <text evidence="5">The sequence shown here is derived from an EMBL/GenBank/DDBJ whole genome shotgun (WGS) entry which is preliminary data.</text>
</comment>
<accession>A0AAW1D5A2</accession>
<evidence type="ECO:0000313" key="6">
    <source>
        <dbReference type="Proteomes" id="UP001461498"/>
    </source>
</evidence>
<dbReference type="EMBL" id="JAPXFL010000007">
    <property type="protein sequence ID" value="KAK9503520.1"/>
    <property type="molecule type" value="Genomic_DNA"/>
</dbReference>
<dbReference type="PANTHER" id="PTHR11008">
    <property type="entry name" value="PROTEIN TAKEOUT-LIKE PROTEIN"/>
    <property type="match status" value="1"/>
</dbReference>
<evidence type="ECO:0000256" key="3">
    <source>
        <dbReference type="ARBA" id="ARBA00060902"/>
    </source>
</evidence>
<dbReference type="Gene3D" id="3.15.10.30">
    <property type="entry name" value="Haemolymph juvenile hormone binding protein"/>
    <property type="match status" value="1"/>
</dbReference>
<keyword evidence="1 4" id="KW-0732">Signal</keyword>
<dbReference type="GO" id="GO:0005615">
    <property type="term" value="C:extracellular space"/>
    <property type="evidence" value="ECO:0007669"/>
    <property type="project" value="TreeGrafter"/>
</dbReference>
<reference evidence="5 6" key="1">
    <citation type="submission" date="2022-12" db="EMBL/GenBank/DDBJ databases">
        <title>Chromosome-level genome assembly of true bugs.</title>
        <authorList>
            <person name="Ma L."/>
            <person name="Li H."/>
        </authorList>
    </citation>
    <scope>NUCLEOTIDE SEQUENCE [LARGE SCALE GENOMIC DNA]</scope>
    <source>
        <strain evidence="5">Lab_2022b</strain>
    </source>
</reference>
<keyword evidence="6" id="KW-1185">Reference proteome</keyword>
<organism evidence="5 6">
    <name type="scientific">Rhynocoris fuscipes</name>
    <dbReference type="NCBI Taxonomy" id="488301"/>
    <lineage>
        <taxon>Eukaryota</taxon>
        <taxon>Metazoa</taxon>
        <taxon>Ecdysozoa</taxon>
        <taxon>Arthropoda</taxon>
        <taxon>Hexapoda</taxon>
        <taxon>Insecta</taxon>
        <taxon>Pterygota</taxon>
        <taxon>Neoptera</taxon>
        <taxon>Paraneoptera</taxon>
        <taxon>Hemiptera</taxon>
        <taxon>Heteroptera</taxon>
        <taxon>Panheteroptera</taxon>
        <taxon>Cimicomorpha</taxon>
        <taxon>Reduviidae</taxon>
        <taxon>Harpactorinae</taxon>
        <taxon>Harpactorini</taxon>
        <taxon>Rhynocoris</taxon>
    </lineage>
</organism>